<gene>
    <name evidence="2" type="ORF">OPKNFCMD_0993</name>
</gene>
<dbReference type="PROSITE" id="PS51257">
    <property type="entry name" value="PROKAR_LIPOPROTEIN"/>
    <property type="match status" value="1"/>
</dbReference>
<keyword evidence="3" id="KW-1185">Reference proteome</keyword>
<accession>A0ABQ4QUC3</accession>
<reference evidence="2" key="1">
    <citation type="journal article" date="2021" name="Front. Microbiol.">
        <title>Comprehensive Comparative Genomics and Phenotyping of Methylobacterium Species.</title>
        <authorList>
            <person name="Alessa O."/>
            <person name="Ogura Y."/>
            <person name="Fujitani Y."/>
            <person name="Takami H."/>
            <person name="Hayashi T."/>
            <person name="Sahin N."/>
            <person name="Tani A."/>
        </authorList>
    </citation>
    <scope>NUCLEOTIDE SEQUENCE</scope>
    <source>
        <strain evidence="2">KCTC 52305</strain>
    </source>
</reference>
<protein>
    <recommendedName>
        <fullName evidence="4">Cysteine rich repeat-containing protein</fullName>
    </recommendedName>
</protein>
<evidence type="ECO:0000256" key="1">
    <source>
        <dbReference type="SAM" id="SignalP"/>
    </source>
</evidence>
<name>A0ABQ4QUC3_9HYPH</name>
<reference evidence="2" key="2">
    <citation type="submission" date="2021-08" db="EMBL/GenBank/DDBJ databases">
        <authorList>
            <person name="Tani A."/>
            <person name="Ola A."/>
            <person name="Ogura Y."/>
            <person name="Katsura K."/>
            <person name="Hayashi T."/>
        </authorList>
    </citation>
    <scope>NUCLEOTIDE SEQUENCE</scope>
    <source>
        <strain evidence="2">KCTC 52305</strain>
    </source>
</reference>
<dbReference type="RefSeq" id="WP_128562933.1">
    <property type="nucleotide sequence ID" value="NZ_BPQH01000002.1"/>
</dbReference>
<feature type="chain" id="PRO_5045750427" description="Cysteine rich repeat-containing protein" evidence="1">
    <location>
        <begin position="24"/>
        <end position="85"/>
    </location>
</feature>
<evidence type="ECO:0000313" key="3">
    <source>
        <dbReference type="Proteomes" id="UP001055167"/>
    </source>
</evidence>
<sequence length="85" mass="8418">MLKLITGSCIALLAVAAASQGCAQGTDAQQSACTPDVMRLCSSAIPDAARIAACLCGQEQGLSPACRAAVGANDGKPGRRPRSGS</sequence>
<dbReference type="Proteomes" id="UP001055167">
    <property type="component" value="Unassembled WGS sequence"/>
</dbReference>
<keyword evidence="1" id="KW-0732">Signal</keyword>
<proteinExistence type="predicted"/>
<evidence type="ECO:0000313" key="2">
    <source>
        <dbReference type="EMBL" id="GJD48276.1"/>
    </source>
</evidence>
<evidence type="ECO:0008006" key="4">
    <source>
        <dbReference type="Google" id="ProtNLM"/>
    </source>
</evidence>
<comment type="caution">
    <text evidence="2">The sequence shown here is derived from an EMBL/GenBank/DDBJ whole genome shotgun (WGS) entry which is preliminary data.</text>
</comment>
<organism evidence="2 3">
    <name type="scientific">Methylobacterium crusticola</name>
    <dbReference type="NCBI Taxonomy" id="1697972"/>
    <lineage>
        <taxon>Bacteria</taxon>
        <taxon>Pseudomonadati</taxon>
        <taxon>Pseudomonadota</taxon>
        <taxon>Alphaproteobacteria</taxon>
        <taxon>Hyphomicrobiales</taxon>
        <taxon>Methylobacteriaceae</taxon>
        <taxon>Methylobacterium</taxon>
    </lineage>
</organism>
<dbReference type="EMBL" id="BPQH01000002">
    <property type="protein sequence ID" value="GJD48276.1"/>
    <property type="molecule type" value="Genomic_DNA"/>
</dbReference>
<feature type="signal peptide" evidence="1">
    <location>
        <begin position="1"/>
        <end position="23"/>
    </location>
</feature>